<organism evidence="1 2">
    <name type="scientific">Microbacterium terricola</name>
    <dbReference type="NCBI Taxonomy" id="344163"/>
    <lineage>
        <taxon>Bacteria</taxon>
        <taxon>Bacillati</taxon>
        <taxon>Actinomycetota</taxon>
        <taxon>Actinomycetes</taxon>
        <taxon>Micrococcales</taxon>
        <taxon>Microbacteriaceae</taxon>
        <taxon>Microbacterium</taxon>
    </lineage>
</organism>
<dbReference type="Proteomes" id="UP001317779">
    <property type="component" value="Chromosome"/>
</dbReference>
<accession>A0ABM8E1M8</accession>
<keyword evidence="2" id="KW-1185">Reference proteome</keyword>
<name>A0ABM8E1M8_9MICO</name>
<reference evidence="1 2" key="1">
    <citation type="submission" date="2022-12" db="EMBL/GenBank/DDBJ databases">
        <title>Microbacterium terricola strain KV-448 chromosome, complete genome.</title>
        <authorList>
            <person name="Oshima T."/>
            <person name="Moriya T."/>
            <person name="Bessho Y."/>
        </authorList>
    </citation>
    <scope>NUCLEOTIDE SEQUENCE [LARGE SCALE GENOMIC DNA]</scope>
    <source>
        <strain evidence="1 2">KV-448</strain>
    </source>
</reference>
<gene>
    <name evidence="1" type="ORF">Microterr_25140</name>
</gene>
<dbReference type="EMBL" id="AP027141">
    <property type="protein sequence ID" value="BDV31854.1"/>
    <property type="molecule type" value="Genomic_DNA"/>
</dbReference>
<dbReference type="InterPro" id="IPR036196">
    <property type="entry name" value="Ptyr_pPase_sf"/>
</dbReference>
<evidence type="ECO:0000313" key="2">
    <source>
        <dbReference type="Proteomes" id="UP001317779"/>
    </source>
</evidence>
<protein>
    <recommendedName>
        <fullName evidence="3">Phosphotyrosine protein phosphatase I domain-containing protein</fullName>
    </recommendedName>
</protein>
<evidence type="ECO:0008006" key="3">
    <source>
        <dbReference type="Google" id="ProtNLM"/>
    </source>
</evidence>
<evidence type="ECO:0000313" key="1">
    <source>
        <dbReference type="EMBL" id="BDV31854.1"/>
    </source>
</evidence>
<sequence>MRDSGPMSVPTVLFVCVHNAGRAQIAAGFLRTLAATGSRAGQGIEAVRPIRDEIRARVEALIASLDPAA</sequence>
<dbReference type="SUPFAM" id="SSF52788">
    <property type="entry name" value="Phosphotyrosine protein phosphatases I"/>
    <property type="match status" value="1"/>
</dbReference>
<dbReference type="Gene3D" id="3.40.50.2300">
    <property type="match status" value="1"/>
</dbReference>
<proteinExistence type="predicted"/>